<feature type="compositionally biased region" description="Polar residues" evidence="1">
    <location>
        <begin position="28"/>
        <end position="44"/>
    </location>
</feature>
<feature type="non-terminal residue" evidence="2">
    <location>
        <position position="80"/>
    </location>
</feature>
<dbReference type="Proteomes" id="UP000076532">
    <property type="component" value="Unassembled WGS sequence"/>
</dbReference>
<proteinExistence type="predicted"/>
<name>A0A166ER07_9AGAM</name>
<feature type="region of interest" description="Disordered" evidence="1">
    <location>
        <begin position="28"/>
        <end position="80"/>
    </location>
</feature>
<keyword evidence="3" id="KW-1185">Reference proteome</keyword>
<dbReference type="AlphaFoldDB" id="A0A166ER07"/>
<dbReference type="EMBL" id="KV417598">
    <property type="protein sequence ID" value="KZP16018.1"/>
    <property type="molecule type" value="Genomic_DNA"/>
</dbReference>
<reference evidence="2 3" key="1">
    <citation type="journal article" date="2016" name="Mol. Biol. Evol.">
        <title>Comparative Genomics of Early-Diverging Mushroom-Forming Fungi Provides Insights into the Origins of Lignocellulose Decay Capabilities.</title>
        <authorList>
            <person name="Nagy L.G."/>
            <person name="Riley R."/>
            <person name="Tritt A."/>
            <person name="Adam C."/>
            <person name="Daum C."/>
            <person name="Floudas D."/>
            <person name="Sun H."/>
            <person name="Yadav J.S."/>
            <person name="Pangilinan J."/>
            <person name="Larsson K.H."/>
            <person name="Matsuura K."/>
            <person name="Barry K."/>
            <person name="Labutti K."/>
            <person name="Kuo R."/>
            <person name="Ohm R.A."/>
            <person name="Bhattacharya S.S."/>
            <person name="Shirouzu T."/>
            <person name="Yoshinaga Y."/>
            <person name="Martin F.M."/>
            <person name="Grigoriev I.V."/>
            <person name="Hibbett D.S."/>
        </authorList>
    </citation>
    <scope>NUCLEOTIDE SEQUENCE [LARGE SCALE GENOMIC DNA]</scope>
    <source>
        <strain evidence="2 3">CBS 109695</strain>
    </source>
</reference>
<protein>
    <submittedName>
        <fullName evidence="2">Uncharacterized protein</fullName>
    </submittedName>
</protein>
<sequence length="80" mass="8967">MWLKRELRDVMTIGTELLKPRVEGLGLQRQQGTEEVSFSSTSGSDIPPGHLFARIQSRRGHEEADTPNSRTHRLILSPGT</sequence>
<evidence type="ECO:0000313" key="2">
    <source>
        <dbReference type="EMBL" id="KZP16018.1"/>
    </source>
</evidence>
<evidence type="ECO:0000256" key="1">
    <source>
        <dbReference type="SAM" id="MobiDB-lite"/>
    </source>
</evidence>
<accession>A0A166ER07</accession>
<feature type="non-terminal residue" evidence="2">
    <location>
        <position position="1"/>
    </location>
</feature>
<organism evidence="2 3">
    <name type="scientific">Athelia psychrophila</name>
    <dbReference type="NCBI Taxonomy" id="1759441"/>
    <lineage>
        <taxon>Eukaryota</taxon>
        <taxon>Fungi</taxon>
        <taxon>Dikarya</taxon>
        <taxon>Basidiomycota</taxon>
        <taxon>Agaricomycotina</taxon>
        <taxon>Agaricomycetes</taxon>
        <taxon>Agaricomycetidae</taxon>
        <taxon>Atheliales</taxon>
        <taxon>Atheliaceae</taxon>
        <taxon>Athelia</taxon>
    </lineage>
</organism>
<gene>
    <name evidence="2" type="ORF">FIBSPDRAFT_866518</name>
</gene>
<evidence type="ECO:0000313" key="3">
    <source>
        <dbReference type="Proteomes" id="UP000076532"/>
    </source>
</evidence>